<dbReference type="EMBL" id="HG529646">
    <property type="protein sequence ID" value="CDI55384.1"/>
    <property type="molecule type" value="Genomic_DNA"/>
</dbReference>
<proteinExistence type="predicted"/>
<feature type="region of interest" description="Disordered" evidence="1">
    <location>
        <begin position="244"/>
        <end position="263"/>
    </location>
</feature>
<evidence type="ECO:0000256" key="3">
    <source>
        <dbReference type="SAM" id="SignalP"/>
    </source>
</evidence>
<keyword evidence="2" id="KW-0812">Transmembrane</keyword>
<dbReference type="PANTHER" id="PTHR34862">
    <property type="entry name" value="SPARK DOMAIN-CONTAINING PROTEIN"/>
    <property type="match status" value="1"/>
</dbReference>
<keyword evidence="2" id="KW-1133">Transmembrane helix</keyword>
<evidence type="ECO:0000256" key="2">
    <source>
        <dbReference type="SAM" id="Phobius"/>
    </source>
</evidence>
<feature type="chain" id="PRO_5001723065" evidence="3">
    <location>
        <begin position="28"/>
        <end position="292"/>
    </location>
</feature>
<accession>A0A077RCR5</accession>
<protein>
    <submittedName>
        <fullName evidence="4">Uncharacterized protein</fullName>
    </submittedName>
</protein>
<evidence type="ECO:0000256" key="1">
    <source>
        <dbReference type="SAM" id="MobiDB-lite"/>
    </source>
</evidence>
<evidence type="ECO:0000313" key="4">
    <source>
        <dbReference type="EMBL" id="CDI55384.1"/>
    </source>
</evidence>
<name>A0A077RCR5_9BASI</name>
<feature type="transmembrane region" description="Helical" evidence="2">
    <location>
        <begin position="270"/>
        <end position="291"/>
    </location>
</feature>
<keyword evidence="3" id="KW-0732">Signal</keyword>
<dbReference type="AlphaFoldDB" id="A0A077RCR5"/>
<sequence>MRAVTTITVAAAAAFAGFAGFAAPAAAQIDASLVTGLSSGCASSLVGLVTNSNISSCLALASAVGALTSAGNASIVPGLNNYLSNNICASGKSPCTSSQLSAANSTLVQSCGSDLASNNGQNIAALVYYFINSYDKLRNAACLQNSKGESCLVEDMYALQNATNVPLSFTSIQSVISNQTSQQQALTALSVNKTVFCTDCTHGLYTTLFPTNSNQQVAGAVSQTCNSSFTDGKVPTTLKQTATVNSTSASASSPSNSVSSSSGRNVAASFNTGAVAAFGSVLAAVAAGFALF</sequence>
<keyword evidence="2" id="KW-0472">Membrane</keyword>
<feature type="signal peptide" evidence="3">
    <location>
        <begin position="1"/>
        <end position="27"/>
    </location>
</feature>
<reference evidence="4" key="1">
    <citation type="journal article" date="2014" name="Genome Biol. Evol.">
        <title>Gene Loss Rather Than Gene Gain Is Associated with a Host Jump from Monocots to Dicots in the Smut Fungus Melanopsichium pennsylvanicum.</title>
        <authorList>
            <person name="Sharma R."/>
            <person name="Mishra B."/>
            <person name="Runge F."/>
            <person name="Thines M."/>
        </authorList>
    </citation>
    <scope>NUCLEOTIDE SEQUENCE</scope>
    <source>
        <strain evidence="4">4</strain>
    </source>
</reference>
<organism evidence="4">
    <name type="scientific">Melanopsichium pennsylvanicum 4</name>
    <dbReference type="NCBI Taxonomy" id="1398559"/>
    <lineage>
        <taxon>Eukaryota</taxon>
        <taxon>Fungi</taxon>
        <taxon>Dikarya</taxon>
        <taxon>Basidiomycota</taxon>
        <taxon>Ustilaginomycotina</taxon>
        <taxon>Ustilaginomycetes</taxon>
        <taxon>Ustilaginales</taxon>
        <taxon>Ustilaginaceae</taxon>
        <taxon>Melanopsichium</taxon>
    </lineage>
</organism>
<dbReference type="PANTHER" id="PTHR34862:SF1">
    <property type="entry name" value="SPARK DOMAIN-CONTAINING PROTEIN"/>
    <property type="match status" value="1"/>
</dbReference>